<sequence>MQDAFPRPSSSSQHWLLQQGCQSGAPSTKVFLWIFHLKQKKLYFISKNDENNRAALQVIYASRQFFKTRIQLNNFKHLVQS</sequence>
<dbReference type="AlphaFoldDB" id="A0AAW2FXC0"/>
<accession>A0AAW2FXC0</accession>
<keyword evidence="2" id="KW-1185">Reference proteome</keyword>
<evidence type="ECO:0000313" key="1">
    <source>
        <dbReference type="EMBL" id="KAL0119471.1"/>
    </source>
</evidence>
<organism evidence="1 2">
    <name type="scientific">Cardiocondyla obscurior</name>
    <dbReference type="NCBI Taxonomy" id="286306"/>
    <lineage>
        <taxon>Eukaryota</taxon>
        <taxon>Metazoa</taxon>
        <taxon>Ecdysozoa</taxon>
        <taxon>Arthropoda</taxon>
        <taxon>Hexapoda</taxon>
        <taxon>Insecta</taxon>
        <taxon>Pterygota</taxon>
        <taxon>Neoptera</taxon>
        <taxon>Endopterygota</taxon>
        <taxon>Hymenoptera</taxon>
        <taxon>Apocrita</taxon>
        <taxon>Aculeata</taxon>
        <taxon>Formicoidea</taxon>
        <taxon>Formicidae</taxon>
        <taxon>Myrmicinae</taxon>
        <taxon>Cardiocondyla</taxon>
    </lineage>
</organism>
<dbReference type="Proteomes" id="UP001430953">
    <property type="component" value="Unassembled WGS sequence"/>
</dbReference>
<evidence type="ECO:0000313" key="2">
    <source>
        <dbReference type="Proteomes" id="UP001430953"/>
    </source>
</evidence>
<name>A0AAW2FXC0_9HYME</name>
<proteinExistence type="predicted"/>
<comment type="caution">
    <text evidence="1">The sequence shown here is derived from an EMBL/GenBank/DDBJ whole genome shotgun (WGS) entry which is preliminary data.</text>
</comment>
<protein>
    <submittedName>
        <fullName evidence="1">Uncharacterized protein</fullName>
    </submittedName>
</protein>
<reference evidence="1 2" key="1">
    <citation type="submission" date="2023-03" db="EMBL/GenBank/DDBJ databases">
        <title>High recombination rates correlate with genetic variation in Cardiocondyla obscurior ants.</title>
        <authorList>
            <person name="Errbii M."/>
        </authorList>
    </citation>
    <scope>NUCLEOTIDE SEQUENCE [LARGE SCALE GENOMIC DNA]</scope>
    <source>
        <strain evidence="1">Alpha-2009</strain>
        <tissue evidence="1">Whole body</tissue>
    </source>
</reference>
<dbReference type="EMBL" id="JADYXP020000007">
    <property type="protein sequence ID" value="KAL0119471.1"/>
    <property type="molecule type" value="Genomic_DNA"/>
</dbReference>
<gene>
    <name evidence="1" type="ORF">PUN28_007755</name>
</gene>